<dbReference type="InterPro" id="IPR029063">
    <property type="entry name" value="SAM-dependent_MTases_sf"/>
</dbReference>
<evidence type="ECO:0000259" key="7">
    <source>
        <dbReference type="Pfam" id="PF02384"/>
    </source>
</evidence>
<dbReference type="PRINTS" id="PR00507">
    <property type="entry name" value="N12N6MTFRASE"/>
</dbReference>
<dbReference type="EMBL" id="BART01014381">
    <property type="protein sequence ID" value="GAG87987.1"/>
    <property type="molecule type" value="Genomic_DNA"/>
</dbReference>
<comment type="catalytic activity">
    <reaction evidence="6">
        <text>a 2'-deoxyadenosine in DNA + S-adenosyl-L-methionine = an N(6)-methyl-2'-deoxyadenosine in DNA + S-adenosyl-L-homocysteine + H(+)</text>
        <dbReference type="Rhea" id="RHEA:15197"/>
        <dbReference type="Rhea" id="RHEA-COMP:12418"/>
        <dbReference type="Rhea" id="RHEA-COMP:12419"/>
        <dbReference type="ChEBI" id="CHEBI:15378"/>
        <dbReference type="ChEBI" id="CHEBI:57856"/>
        <dbReference type="ChEBI" id="CHEBI:59789"/>
        <dbReference type="ChEBI" id="CHEBI:90615"/>
        <dbReference type="ChEBI" id="CHEBI:90616"/>
        <dbReference type="EC" id="2.1.1.72"/>
    </reaction>
</comment>
<dbReference type="Pfam" id="PF02384">
    <property type="entry name" value="N6_Mtase"/>
    <property type="match status" value="1"/>
</dbReference>
<evidence type="ECO:0000256" key="1">
    <source>
        <dbReference type="ARBA" id="ARBA00011900"/>
    </source>
</evidence>
<keyword evidence="5" id="KW-0238">DNA-binding</keyword>
<evidence type="ECO:0000256" key="6">
    <source>
        <dbReference type="ARBA" id="ARBA00047942"/>
    </source>
</evidence>
<protein>
    <recommendedName>
        <fullName evidence="1">site-specific DNA-methyltransferase (adenine-specific)</fullName>
        <ecNumber evidence="1">2.1.1.72</ecNumber>
    </recommendedName>
</protein>
<comment type="caution">
    <text evidence="8">The sequence shown here is derived from an EMBL/GenBank/DDBJ whole genome shotgun (WGS) entry which is preliminary data.</text>
</comment>
<dbReference type="Gene3D" id="3.40.50.150">
    <property type="entry name" value="Vaccinia Virus protein VP39"/>
    <property type="match status" value="1"/>
</dbReference>
<reference evidence="8" key="1">
    <citation type="journal article" date="2014" name="Front. Microbiol.">
        <title>High frequency of phylogenetically diverse reductive dehalogenase-homologous genes in deep subseafloor sedimentary metagenomes.</title>
        <authorList>
            <person name="Kawai M."/>
            <person name="Futagami T."/>
            <person name="Toyoda A."/>
            <person name="Takaki Y."/>
            <person name="Nishi S."/>
            <person name="Hori S."/>
            <person name="Arai W."/>
            <person name="Tsubouchi T."/>
            <person name="Morono Y."/>
            <person name="Uchiyama I."/>
            <person name="Ito T."/>
            <person name="Fujiyama A."/>
            <person name="Inagaki F."/>
            <person name="Takami H."/>
        </authorList>
    </citation>
    <scope>NUCLEOTIDE SEQUENCE</scope>
    <source>
        <strain evidence="8">Expedition CK06-06</strain>
    </source>
</reference>
<evidence type="ECO:0000256" key="2">
    <source>
        <dbReference type="ARBA" id="ARBA00022603"/>
    </source>
</evidence>
<dbReference type="PANTHER" id="PTHR33841">
    <property type="entry name" value="DNA METHYLTRANSFERASE YEEA-RELATED"/>
    <property type="match status" value="1"/>
</dbReference>
<dbReference type="GO" id="GO:0009307">
    <property type="term" value="P:DNA restriction-modification system"/>
    <property type="evidence" value="ECO:0007669"/>
    <property type="project" value="UniProtKB-KW"/>
</dbReference>
<gene>
    <name evidence="8" type="ORF">S01H4_28735</name>
</gene>
<dbReference type="InterPro" id="IPR003356">
    <property type="entry name" value="DNA_methylase_A-5"/>
</dbReference>
<feature type="domain" description="DNA methylase adenine-specific" evidence="7">
    <location>
        <begin position="100"/>
        <end position="157"/>
    </location>
</feature>
<dbReference type="GO" id="GO:0003677">
    <property type="term" value="F:DNA binding"/>
    <property type="evidence" value="ECO:0007669"/>
    <property type="project" value="UniProtKB-KW"/>
</dbReference>
<sequence length="159" mass="18639">EKNCNKELFLTHTYLTLLIKIILIRVVLSKIEFELIDLKNIFGLLNNFANDFSDFERNLGNWIFLNVENNPKEINDMIKQLVLNLHNIYNSILNIKILREDLFHHIYQELISATLRHSMGEFYTPSYLARKMIIKSYDFGDKVLDPACGSGTFIIELIK</sequence>
<keyword evidence="2" id="KW-0489">Methyltransferase</keyword>
<keyword evidence="4" id="KW-0680">Restriction system</keyword>
<dbReference type="SUPFAM" id="SSF53335">
    <property type="entry name" value="S-adenosyl-L-methionine-dependent methyltransferases"/>
    <property type="match status" value="1"/>
</dbReference>
<dbReference type="PANTHER" id="PTHR33841:SF6">
    <property type="entry name" value="TYPE II METHYLTRANSFERASE M.HINDII"/>
    <property type="match status" value="1"/>
</dbReference>
<evidence type="ECO:0000256" key="3">
    <source>
        <dbReference type="ARBA" id="ARBA00022679"/>
    </source>
</evidence>
<dbReference type="GO" id="GO:0008170">
    <property type="term" value="F:N-methyltransferase activity"/>
    <property type="evidence" value="ECO:0007669"/>
    <property type="project" value="InterPro"/>
</dbReference>
<name>X1C3S4_9ZZZZ</name>
<evidence type="ECO:0000313" key="8">
    <source>
        <dbReference type="EMBL" id="GAG87987.1"/>
    </source>
</evidence>
<dbReference type="EC" id="2.1.1.72" evidence="1"/>
<evidence type="ECO:0000256" key="5">
    <source>
        <dbReference type="ARBA" id="ARBA00023125"/>
    </source>
</evidence>
<keyword evidence="3" id="KW-0808">Transferase</keyword>
<dbReference type="GO" id="GO:0032259">
    <property type="term" value="P:methylation"/>
    <property type="evidence" value="ECO:0007669"/>
    <property type="project" value="UniProtKB-KW"/>
</dbReference>
<dbReference type="InterPro" id="IPR050953">
    <property type="entry name" value="N4_N6_ade-DNA_methylase"/>
</dbReference>
<dbReference type="GO" id="GO:0009007">
    <property type="term" value="F:site-specific DNA-methyltransferase (adenine-specific) activity"/>
    <property type="evidence" value="ECO:0007669"/>
    <property type="project" value="UniProtKB-EC"/>
</dbReference>
<feature type="non-terminal residue" evidence="8">
    <location>
        <position position="1"/>
    </location>
</feature>
<organism evidence="8">
    <name type="scientific">marine sediment metagenome</name>
    <dbReference type="NCBI Taxonomy" id="412755"/>
    <lineage>
        <taxon>unclassified sequences</taxon>
        <taxon>metagenomes</taxon>
        <taxon>ecological metagenomes</taxon>
    </lineage>
</organism>
<feature type="non-terminal residue" evidence="8">
    <location>
        <position position="159"/>
    </location>
</feature>
<evidence type="ECO:0000256" key="4">
    <source>
        <dbReference type="ARBA" id="ARBA00022747"/>
    </source>
</evidence>
<dbReference type="AlphaFoldDB" id="X1C3S4"/>
<proteinExistence type="predicted"/>
<accession>X1C3S4</accession>